<keyword evidence="2" id="KW-1185">Reference proteome</keyword>
<evidence type="ECO:0008006" key="3">
    <source>
        <dbReference type="Google" id="ProtNLM"/>
    </source>
</evidence>
<protein>
    <recommendedName>
        <fullName evidence="3">Transposase MuDR plant domain-containing protein</fullName>
    </recommendedName>
</protein>
<reference evidence="1 2" key="1">
    <citation type="journal article" date="2023" name="Plants (Basel)">
        <title>Bridging the Gap: Combining Genomics and Transcriptomics Approaches to Understand Stylosanthes scabra, an Orphan Legume from the Brazilian Caatinga.</title>
        <authorList>
            <person name="Ferreira-Neto J.R.C."/>
            <person name="da Silva M.D."/>
            <person name="Binneck E."/>
            <person name="de Melo N.F."/>
            <person name="da Silva R.H."/>
            <person name="de Melo A.L.T.M."/>
            <person name="Pandolfi V."/>
            <person name="Bustamante F.O."/>
            <person name="Brasileiro-Vidal A.C."/>
            <person name="Benko-Iseppon A.M."/>
        </authorList>
    </citation>
    <scope>NUCLEOTIDE SEQUENCE [LARGE SCALE GENOMIC DNA]</scope>
    <source>
        <tissue evidence="1">Leaves</tissue>
    </source>
</reference>
<name>A0ABU6WJ62_9FABA</name>
<gene>
    <name evidence="1" type="ORF">PIB30_052199</name>
</gene>
<sequence>MFSIYFQTQLQASLVELYMEFEQLHDVVGELEEPNLETKFEDYYSDSECNYEIVDAAEEDGVNHTIESDVEDVARPPVVTDGEFSVGMKFNSREDVIKVVKEYTIQRGVDYSVFESELTTFYAKCVQYGPNCA</sequence>
<evidence type="ECO:0000313" key="2">
    <source>
        <dbReference type="Proteomes" id="UP001341840"/>
    </source>
</evidence>
<dbReference type="EMBL" id="JASCZI010181619">
    <property type="protein sequence ID" value="MED6184931.1"/>
    <property type="molecule type" value="Genomic_DNA"/>
</dbReference>
<comment type="caution">
    <text evidence="1">The sequence shown here is derived from an EMBL/GenBank/DDBJ whole genome shotgun (WGS) entry which is preliminary data.</text>
</comment>
<accession>A0ABU6WJ62</accession>
<evidence type="ECO:0000313" key="1">
    <source>
        <dbReference type="EMBL" id="MED6184931.1"/>
    </source>
</evidence>
<proteinExistence type="predicted"/>
<dbReference type="Proteomes" id="UP001341840">
    <property type="component" value="Unassembled WGS sequence"/>
</dbReference>
<organism evidence="1 2">
    <name type="scientific">Stylosanthes scabra</name>
    <dbReference type="NCBI Taxonomy" id="79078"/>
    <lineage>
        <taxon>Eukaryota</taxon>
        <taxon>Viridiplantae</taxon>
        <taxon>Streptophyta</taxon>
        <taxon>Embryophyta</taxon>
        <taxon>Tracheophyta</taxon>
        <taxon>Spermatophyta</taxon>
        <taxon>Magnoliopsida</taxon>
        <taxon>eudicotyledons</taxon>
        <taxon>Gunneridae</taxon>
        <taxon>Pentapetalae</taxon>
        <taxon>rosids</taxon>
        <taxon>fabids</taxon>
        <taxon>Fabales</taxon>
        <taxon>Fabaceae</taxon>
        <taxon>Papilionoideae</taxon>
        <taxon>50 kb inversion clade</taxon>
        <taxon>dalbergioids sensu lato</taxon>
        <taxon>Dalbergieae</taxon>
        <taxon>Pterocarpus clade</taxon>
        <taxon>Stylosanthes</taxon>
    </lineage>
</organism>